<name>A0A5C6FXI6_METRR</name>
<organism evidence="2 3">
    <name type="scientific">Metarhizium rileyi (strain RCEF 4871)</name>
    <name type="common">Nomuraea rileyi</name>
    <dbReference type="NCBI Taxonomy" id="1649241"/>
    <lineage>
        <taxon>Eukaryota</taxon>
        <taxon>Fungi</taxon>
        <taxon>Dikarya</taxon>
        <taxon>Ascomycota</taxon>
        <taxon>Pezizomycotina</taxon>
        <taxon>Sordariomycetes</taxon>
        <taxon>Hypocreomycetidae</taxon>
        <taxon>Hypocreales</taxon>
        <taxon>Clavicipitaceae</taxon>
        <taxon>Metarhizium</taxon>
    </lineage>
</organism>
<gene>
    <name evidence="2" type="ORF">ED733_000562</name>
</gene>
<dbReference type="Proteomes" id="UP000317257">
    <property type="component" value="Unassembled WGS sequence"/>
</dbReference>
<sequence>MDVEQMLDIPQGEIAFLYPNDAPADRFDRRFTTLRVPRRGLREWSSFEEDPAFIQKFMKLSTGYPTDWKPSVFPWTRYIASETNMVDFPKSTLMLRLNIALDTISPGMSVIGTAKHFNSYGTDDNRIEGAPEVHIGPDLTVFDGDIANPPDLQQLQEYLLTVGDAKVKHLAHSRSQSKILPGTIGCYESWLAQAVQGCIDLDISIGWVQTNLEVVIFHLSRYDDSASQDYTVTTRSSRTSSSTLEALPSETSQEPDYSSPLVRQTHDWLNFKDGDEEIPLLTSNDIVEQQWATPTHSPHKRFQSPTTPRRLATLTSSPLGRKGLLAATSHG</sequence>
<proteinExistence type="predicted"/>
<dbReference type="AlphaFoldDB" id="A0A5C6FXI6"/>
<evidence type="ECO:0000256" key="1">
    <source>
        <dbReference type="SAM" id="MobiDB-lite"/>
    </source>
</evidence>
<feature type="region of interest" description="Disordered" evidence="1">
    <location>
        <begin position="291"/>
        <end position="331"/>
    </location>
</feature>
<protein>
    <submittedName>
        <fullName evidence="2">Uncharacterized protein</fullName>
    </submittedName>
</protein>
<accession>A0A5C6FXI6</accession>
<feature type="compositionally biased region" description="Polar residues" evidence="1">
    <location>
        <begin position="303"/>
        <end position="318"/>
    </location>
</feature>
<dbReference type="EMBL" id="SBHS01000089">
    <property type="protein sequence ID" value="TWU70465.1"/>
    <property type="molecule type" value="Genomic_DNA"/>
</dbReference>
<comment type="caution">
    <text evidence="2">The sequence shown here is derived from an EMBL/GenBank/DDBJ whole genome shotgun (WGS) entry which is preliminary data.</text>
</comment>
<evidence type="ECO:0000313" key="3">
    <source>
        <dbReference type="Proteomes" id="UP000317257"/>
    </source>
</evidence>
<feature type="compositionally biased region" description="Low complexity" evidence="1">
    <location>
        <begin position="233"/>
        <end position="243"/>
    </location>
</feature>
<reference evidence="3" key="1">
    <citation type="submission" date="2018-12" db="EMBL/GenBank/DDBJ databases">
        <title>The complete genome of Metarhizium rileyi, a key fungal pathogen of Lepidoptera.</title>
        <authorList>
            <person name="Binneck E."/>
            <person name="Lastra C.C.L."/>
            <person name="Sosa-Gomez D.R."/>
        </authorList>
    </citation>
    <scope>NUCLEOTIDE SEQUENCE [LARGE SCALE GENOMIC DNA]</scope>
    <source>
        <strain evidence="3">Cep018-CH2</strain>
    </source>
</reference>
<feature type="region of interest" description="Disordered" evidence="1">
    <location>
        <begin position="233"/>
        <end position="260"/>
    </location>
</feature>
<evidence type="ECO:0000313" key="2">
    <source>
        <dbReference type="EMBL" id="TWU70465.1"/>
    </source>
</evidence>